<evidence type="ECO:0000256" key="13">
    <source>
        <dbReference type="ARBA" id="ARBA00022993"/>
    </source>
</evidence>
<dbReference type="EMBL" id="MWPV01000007">
    <property type="protein sequence ID" value="OUL56094.1"/>
    <property type="molecule type" value="Genomic_DNA"/>
</dbReference>
<feature type="binding site" evidence="16">
    <location>
        <position position="165"/>
    </location>
    <ligand>
        <name>substrate</name>
    </ligand>
</feature>
<comment type="similarity">
    <text evidence="14 16">Belongs to the type III pantothenate kinase family.</text>
</comment>
<dbReference type="Proteomes" id="UP000194841">
    <property type="component" value="Unassembled WGS sequence"/>
</dbReference>
<keyword evidence="12 16" id="KW-0630">Potassium</keyword>
<evidence type="ECO:0000256" key="14">
    <source>
        <dbReference type="ARBA" id="ARBA00038036"/>
    </source>
</evidence>
<dbReference type="EC" id="2.7.1.33" evidence="6 16"/>
<dbReference type="OrthoDB" id="9781305at2"/>
<dbReference type="InterPro" id="IPR004619">
    <property type="entry name" value="Type_III_PanK"/>
</dbReference>
<keyword evidence="8 16" id="KW-0808">Transferase</keyword>
<dbReference type="GO" id="GO:0005737">
    <property type="term" value="C:cytoplasm"/>
    <property type="evidence" value="ECO:0007669"/>
    <property type="project" value="UniProtKB-SubCell"/>
</dbReference>
<gene>
    <name evidence="16" type="primary">coaX</name>
    <name evidence="17" type="ORF">B1199_18395</name>
</gene>
<dbReference type="InterPro" id="IPR043129">
    <property type="entry name" value="ATPase_NBD"/>
</dbReference>
<organism evidence="17 18">
    <name type="scientific">Pseudoalteromonas ulvae</name>
    <dbReference type="NCBI Taxonomy" id="107327"/>
    <lineage>
        <taxon>Bacteria</taxon>
        <taxon>Pseudomonadati</taxon>
        <taxon>Pseudomonadota</taxon>
        <taxon>Gammaproteobacteria</taxon>
        <taxon>Alteromonadales</taxon>
        <taxon>Pseudoalteromonadaceae</taxon>
        <taxon>Pseudoalteromonas</taxon>
    </lineage>
</organism>
<dbReference type="PANTHER" id="PTHR34265">
    <property type="entry name" value="TYPE III PANTOTHENATE KINASE"/>
    <property type="match status" value="1"/>
</dbReference>
<comment type="cofactor">
    <cofactor evidence="2">
        <name>K(+)</name>
        <dbReference type="ChEBI" id="CHEBI:29103"/>
    </cofactor>
</comment>
<sequence>MILLIDAGNTAIKLAVSDEHNQPTLIKQVQLCWSKISLVLYSCVKHSAELQAMIDTAQAHGIEVCRAKVSQQLDGLVCGYEHFHNLGIDRWLAVIGAQNDYPNENLVIVDSGTATTIDFVSLDKKHLGGWIIPGLDLMVESISQRAPDVFSDSEVGFENITGTNTPNALHNGCFVSTLGAVVIAQQHFNHYCRVIFTGGYGFHLHQAMENTQFDERLIFKGLLVWYVKQAKNN</sequence>
<keyword evidence="16" id="KW-0479">Metal-binding</keyword>
<evidence type="ECO:0000256" key="6">
    <source>
        <dbReference type="ARBA" id="ARBA00012102"/>
    </source>
</evidence>
<evidence type="ECO:0000256" key="4">
    <source>
        <dbReference type="ARBA" id="ARBA00005225"/>
    </source>
</evidence>
<name>A0A2C9ZZA3_PSEDV</name>
<feature type="binding site" evidence="16">
    <location>
        <position position="110"/>
    </location>
    <ligand>
        <name>K(+)</name>
        <dbReference type="ChEBI" id="CHEBI:29103"/>
    </ligand>
</feature>
<comment type="function">
    <text evidence="16">Catalyzes the phosphorylation of pantothenate (Pan), the first step in CoA biosynthesis.</text>
</comment>
<evidence type="ECO:0000313" key="18">
    <source>
        <dbReference type="Proteomes" id="UP000194841"/>
    </source>
</evidence>
<dbReference type="AlphaFoldDB" id="A0A2C9ZZA3"/>
<evidence type="ECO:0000256" key="16">
    <source>
        <dbReference type="HAMAP-Rule" id="MF_01274"/>
    </source>
</evidence>
<keyword evidence="18" id="KW-1185">Reference proteome</keyword>
<evidence type="ECO:0000256" key="5">
    <source>
        <dbReference type="ARBA" id="ARBA00011738"/>
    </source>
</evidence>
<comment type="subcellular location">
    <subcellularLocation>
        <location evidence="3 16">Cytoplasm</location>
    </subcellularLocation>
</comment>
<protein>
    <recommendedName>
        <fullName evidence="15 16">Type III pantothenate kinase</fullName>
        <ecNumber evidence="6 16">2.7.1.33</ecNumber>
    </recommendedName>
    <alternativeName>
        <fullName evidence="16">PanK-III</fullName>
    </alternativeName>
    <alternativeName>
        <fullName evidence="16">Pantothenic acid kinase</fullName>
    </alternativeName>
</protein>
<evidence type="ECO:0000256" key="2">
    <source>
        <dbReference type="ARBA" id="ARBA00001958"/>
    </source>
</evidence>
<dbReference type="HAMAP" id="MF_01274">
    <property type="entry name" value="Pantothen_kinase_3"/>
    <property type="match status" value="1"/>
</dbReference>
<evidence type="ECO:0000313" key="17">
    <source>
        <dbReference type="EMBL" id="OUL56094.1"/>
    </source>
</evidence>
<reference evidence="17 18" key="1">
    <citation type="submission" date="2017-02" db="EMBL/GenBank/DDBJ databases">
        <title>Pseudoalteromonas ulvae TC14 Genome.</title>
        <authorList>
            <person name="Molmeret M."/>
        </authorList>
    </citation>
    <scope>NUCLEOTIDE SEQUENCE [LARGE SCALE GENOMIC DNA]</scope>
    <source>
        <strain evidence="17">TC14</strain>
    </source>
</reference>
<evidence type="ECO:0000256" key="15">
    <source>
        <dbReference type="ARBA" id="ARBA00040883"/>
    </source>
</evidence>
<feature type="active site" description="Proton acceptor" evidence="16">
    <location>
        <position position="89"/>
    </location>
</feature>
<dbReference type="UniPathway" id="UPA00241">
    <property type="reaction ID" value="UER00352"/>
</dbReference>
<feature type="binding site" evidence="16">
    <location>
        <position position="80"/>
    </location>
    <ligand>
        <name>substrate</name>
    </ligand>
</feature>
<comment type="catalytic activity">
    <reaction evidence="1 16">
        <text>(R)-pantothenate + ATP = (R)-4'-phosphopantothenate + ADP + H(+)</text>
        <dbReference type="Rhea" id="RHEA:16373"/>
        <dbReference type="ChEBI" id="CHEBI:10986"/>
        <dbReference type="ChEBI" id="CHEBI:15378"/>
        <dbReference type="ChEBI" id="CHEBI:29032"/>
        <dbReference type="ChEBI" id="CHEBI:30616"/>
        <dbReference type="ChEBI" id="CHEBI:456216"/>
        <dbReference type="EC" id="2.7.1.33"/>
    </reaction>
</comment>
<feature type="binding site" evidence="16">
    <location>
        <position position="113"/>
    </location>
    <ligand>
        <name>ATP</name>
        <dbReference type="ChEBI" id="CHEBI:30616"/>
    </ligand>
</feature>
<keyword evidence="13 16" id="KW-0173">Coenzyme A biosynthesis</keyword>
<dbReference type="GO" id="GO:0004594">
    <property type="term" value="F:pantothenate kinase activity"/>
    <property type="evidence" value="ECO:0007669"/>
    <property type="project" value="UniProtKB-UniRule"/>
</dbReference>
<keyword evidence="7 16" id="KW-0963">Cytoplasm</keyword>
<keyword evidence="11 16" id="KW-0067">ATP-binding</keyword>
<comment type="cofactor">
    <cofactor evidence="16">
        <name>NH4(+)</name>
        <dbReference type="ChEBI" id="CHEBI:28938"/>
    </cofactor>
    <cofactor evidence="16">
        <name>K(+)</name>
        <dbReference type="ChEBI" id="CHEBI:29103"/>
    </cofactor>
    <text evidence="16">A monovalent cation. Ammonium or potassium.</text>
</comment>
<evidence type="ECO:0000256" key="1">
    <source>
        <dbReference type="ARBA" id="ARBA00001206"/>
    </source>
</evidence>
<evidence type="ECO:0000256" key="8">
    <source>
        <dbReference type="ARBA" id="ARBA00022679"/>
    </source>
</evidence>
<accession>A0A2C9ZZA3</accession>
<dbReference type="SUPFAM" id="SSF53067">
    <property type="entry name" value="Actin-like ATPase domain"/>
    <property type="match status" value="2"/>
</dbReference>
<dbReference type="Pfam" id="PF03309">
    <property type="entry name" value="Pan_kinase"/>
    <property type="match status" value="1"/>
</dbReference>
<comment type="subunit">
    <text evidence="5 16">Homodimer.</text>
</comment>
<feature type="binding site" evidence="16">
    <location>
        <begin position="87"/>
        <end position="90"/>
    </location>
    <ligand>
        <name>substrate</name>
    </ligand>
</feature>
<evidence type="ECO:0000256" key="9">
    <source>
        <dbReference type="ARBA" id="ARBA00022741"/>
    </source>
</evidence>
<dbReference type="RefSeq" id="WP_086745607.1">
    <property type="nucleotide sequence ID" value="NZ_MWPV01000007.1"/>
</dbReference>
<comment type="caution">
    <text evidence="17">The sequence shown here is derived from an EMBL/GenBank/DDBJ whole genome shotgun (WGS) entry which is preliminary data.</text>
</comment>
<evidence type="ECO:0000256" key="3">
    <source>
        <dbReference type="ARBA" id="ARBA00004496"/>
    </source>
</evidence>
<evidence type="ECO:0000256" key="10">
    <source>
        <dbReference type="ARBA" id="ARBA00022777"/>
    </source>
</evidence>
<dbReference type="GO" id="GO:0005524">
    <property type="term" value="F:ATP binding"/>
    <property type="evidence" value="ECO:0007669"/>
    <property type="project" value="UniProtKB-UniRule"/>
</dbReference>
<comment type="pathway">
    <text evidence="4 16">Cofactor biosynthesis; coenzyme A biosynthesis; CoA from (R)-pantothenate: step 1/5.</text>
</comment>
<dbReference type="NCBIfam" id="TIGR00671">
    <property type="entry name" value="baf"/>
    <property type="match status" value="1"/>
</dbReference>
<feature type="binding site" evidence="16">
    <location>
        <begin position="6"/>
        <end position="13"/>
    </location>
    <ligand>
        <name>ATP</name>
        <dbReference type="ChEBI" id="CHEBI:30616"/>
    </ligand>
</feature>
<evidence type="ECO:0000256" key="7">
    <source>
        <dbReference type="ARBA" id="ARBA00022490"/>
    </source>
</evidence>
<evidence type="ECO:0000256" key="12">
    <source>
        <dbReference type="ARBA" id="ARBA00022958"/>
    </source>
</evidence>
<dbReference type="CDD" id="cd24015">
    <property type="entry name" value="ASKHA_NBD_PanK-III"/>
    <property type="match status" value="1"/>
</dbReference>
<dbReference type="PANTHER" id="PTHR34265:SF1">
    <property type="entry name" value="TYPE III PANTOTHENATE KINASE"/>
    <property type="match status" value="1"/>
</dbReference>
<dbReference type="GO" id="GO:0015937">
    <property type="term" value="P:coenzyme A biosynthetic process"/>
    <property type="evidence" value="ECO:0007669"/>
    <property type="project" value="UniProtKB-UniRule"/>
</dbReference>
<evidence type="ECO:0000256" key="11">
    <source>
        <dbReference type="ARBA" id="ARBA00022840"/>
    </source>
</evidence>
<dbReference type="Gene3D" id="3.30.420.40">
    <property type="match status" value="2"/>
</dbReference>
<proteinExistence type="inferred from homology"/>
<keyword evidence="9 16" id="KW-0547">Nucleotide-binding</keyword>
<keyword evidence="10 16" id="KW-0418">Kinase</keyword>
<dbReference type="GO" id="GO:0046872">
    <property type="term" value="F:metal ion binding"/>
    <property type="evidence" value="ECO:0007669"/>
    <property type="project" value="UniProtKB-KW"/>
</dbReference>